<dbReference type="GO" id="GO:0004252">
    <property type="term" value="F:serine-type endopeptidase activity"/>
    <property type="evidence" value="ECO:0007669"/>
    <property type="project" value="InterPro"/>
</dbReference>
<dbReference type="SUPFAM" id="SSF52096">
    <property type="entry name" value="ClpP/crotonase"/>
    <property type="match status" value="1"/>
</dbReference>
<feature type="signal peptide" evidence="2">
    <location>
        <begin position="1"/>
        <end position="23"/>
    </location>
</feature>
<dbReference type="Proteomes" id="UP000262210">
    <property type="component" value="Unassembled WGS sequence"/>
</dbReference>
<accession>A0A9C7V7F0</accession>
<organism evidence="3 4">
    <name type="scientific">Serratia grimesii</name>
    <dbReference type="NCBI Taxonomy" id="82995"/>
    <lineage>
        <taxon>Bacteria</taxon>
        <taxon>Pseudomonadati</taxon>
        <taxon>Pseudomonadota</taxon>
        <taxon>Gammaproteobacteria</taxon>
        <taxon>Enterobacterales</taxon>
        <taxon>Yersiniaceae</taxon>
        <taxon>Serratia</taxon>
    </lineage>
</organism>
<comment type="caution">
    <text evidence="3">The sequence shown here is derived from an EMBL/GenBank/DDBJ whole genome shotgun (WGS) entry which is preliminary data.</text>
</comment>
<evidence type="ECO:0000256" key="2">
    <source>
        <dbReference type="SAM" id="SignalP"/>
    </source>
</evidence>
<dbReference type="PRINTS" id="PR00127">
    <property type="entry name" value="CLPPROTEASEP"/>
</dbReference>
<proteinExistence type="inferred from homology"/>
<evidence type="ECO:0000256" key="1">
    <source>
        <dbReference type="ARBA" id="ARBA00007039"/>
    </source>
</evidence>
<dbReference type="GO" id="GO:0006508">
    <property type="term" value="P:proteolysis"/>
    <property type="evidence" value="ECO:0007669"/>
    <property type="project" value="InterPro"/>
</dbReference>
<dbReference type="RefSeq" id="WP_278431522.1">
    <property type="nucleotide sequence ID" value="NZ_DPSM01000022.1"/>
</dbReference>
<dbReference type="InterPro" id="IPR001907">
    <property type="entry name" value="ClpP"/>
</dbReference>
<protein>
    <submittedName>
        <fullName evidence="3">Peptidase S14</fullName>
    </submittedName>
</protein>
<comment type="similarity">
    <text evidence="1">Belongs to the peptidase S14 family.</text>
</comment>
<reference evidence="3 4" key="1">
    <citation type="journal article" date="2018" name="Nat. Biotechnol.">
        <title>A standardized bacterial taxonomy based on genome phylogeny substantially revises the tree of life.</title>
        <authorList>
            <person name="Parks D.H."/>
            <person name="Chuvochina M."/>
            <person name="Waite D.W."/>
            <person name="Rinke C."/>
            <person name="Skarshewski A."/>
            <person name="Chaumeil P.A."/>
            <person name="Hugenholtz P."/>
        </authorList>
    </citation>
    <scope>NUCLEOTIDE SEQUENCE [LARGE SCALE GENOMIC DNA]</scope>
    <source>
        <strain evidence="3">UBA11264</strain>
    </source>
</reference>
<dbReference type="AlphaFoldDB" id="A0A9C7V7F0"/>
<feature type="chain" id="PRO_5039007728" evidence="2">
    <location>
        <begin position="24"/>
        <end position="228"/>
    </location>
</feature>
<dbReference type="Gene3D" id="3.90.226.10">
    <property type="entry name" value="2-enoyl-CoA Hydratase, Chain A, domain 1"/>
    <property type="match status" value="1"/>
</dbReference>
<dbReference type="EMBL" id="DPSM01000022">
    <property type="protein sequence ID" value="HCK01546.1"/>
    <property type="molecule type" value="Genomic_DNA"/>
</dbReference>
<gene>
    <name evidence="3" type="ORF">DHV72_16235</name>
</gene>
<name>A0A9C7V7F0_9GAMM</name>
<keyword evidence="2" id="KW-0732">Signal</keyword>
<dbReference type="Pfam" id="PF00574">
    <property type="entry name" value="CLP_protease"/>
    <property type="match status" value="1"/>
</dbReference>
<dbReference type="InterPro" id="IPR023562">
    <property type="entry name" value="ClpP/TepA"/>
</dbReference>
<dbReference type="InterPro" id="IPR029045">
    <property type="entry name" value="ClpP/crotonase-like_dom_sf"/>
</dbReference>
<evidence type="ECO:0000313" key="3">
    <source>
        <dbReference type="EMBL" id="HCK01546.1"/>
    </source>
</evidence>
<evidence type="ECO:0000313" key="4">
    <source>
        <dbReference type="Proteomes" id="UP000262210"/>
    </source>
</evidence>
<sequence length="228" mass="25218">MHKNTFKIITLVCAAVFSTTSFATVSVVKKSNIKNNNVESAKILYVGNVTEKSVTELIASIDEINATYPELKHLYLYINSGGGDMSSGYMAYEAVKSSLVPITTINSAFVGSAATMFYCAGKERLAMPAASFMLHPAAASNIKQDYLKPNEIAQIKQFSDGYNALFRNVYKQCTTYNDEEISKMLFNEDGRQLINVDAALARKMTTDKANKMETVPVSYYILNEETNN</sequence>
<dbReference type="GO" id="GO:0004176">
    <property type="term" value="F:ATP-dependent peptidase activity"/>
    <property type="evidence" value="ECO:0007669"/>
    <property type="project" value="InterPro"/>
</dbReference>